<evidence type="ECO:0000256" key="1">
    <source>
        <dbReference type="ARBA" id="ARBA00022821"/>
    </source>
</evidence>
<keyword evidence="1" id="KW-0611">Plant defense</keyword>
<reference evidence="3" key="1">
    <citation type="journal article" date="2023" name="Science">
        <title>Elucidation of the pathway for biosynthesis of saponin adjuvants from the soapbark tree.</title>
        <authorList>
            <person name="Reed J."/>
            <person name="Orme A."/>
            <person name="El-Demerdash A."/>
            <person name="Owen C."/>
            <person name="Martin L.B.B."/>
            <person name="Misra R.C."/>
            <person name="Kikuchi S."/>
            <person name="Rejzek M."/>
            <person name="Martin A.C."/>
            <person name="Harkess A."/>
            <person name="Leebens-Mack J."/>
            <person name="Louveau T."/>
            <person name="Stephenson M.J."/>
            <person name="Osbourn A."/>
        </authorList>
    </citation>
    <scope>NUCLEOTIDE SEQUENCE</scope>
    <source>
        <strain evidence="3">S10</strain>
    </source>
</reference>
<dbReference type="InterPro" id="IPR032675">
    <property type="entry name" value="LRR_dom_sf"/>
</dbReference>
<evidence type="ECO:0000313" key="4">
    <source>
        <dbReference type="Proteomes" id="UP001163823"/>
    </source>
</evidence>
<feature type="domain" description="Disease resistance protein At4g27190-like leucine-rich repeats" evidence="2">
    <location>
        <begin position="8"/>
        <end position="122"/>
    </location>
</feature>
<keyword evidence="4" id="KW-1185">Reference proteome</keyword>
<dbReference type="Gene3D" id="3.80.10.10">
    <property type="entry name" value="Ribonuclease Inhibitor"/>
    <property type="match status" value="2"/>
</dbReference>
<dbReference type="Pfam" id="PF23247">
    <property type="entry name" value="LRR_RPS2"/>
    <property type="match status" value="3"/>
</dbReference>
<dbReference type="EMBL" id="JARAOO010000014">
    <property type="protein sequence ID" value="KAJ7942952.1"/>
    <property type="molecule type" value="Genomic_DNA"/>
</dbReference>
<dbReference type="InterPro" id="IPR050905">
    <property type="entry name" value="Plant_NBS-LRR"/>
</dbReference>
<dbReference type="PANTHER" id="PTHR33463:SF136">
    <property type="entry name" value="NB-ARC DOMAIN-CONTAINING PROTEIN"/>
    <property type="match status" value="1"/>
</dbReference>
<dbReference type="InterPro" id="IPR057135">
    <property type="entry name" value="At4g27190-like_LRR"/>
</dbReference>
<protein>
    <submittedName>
        <fullName evidence="3">NBS-LRR type disease resistance protein</fullName>
    </submittedName>
</protein>
<sequence>MQILNAPSFFRKLKILGLQSFHNEQAVNFRYGLLQRIPTLECLQVLECSFKEIFSCGRQVTIQEQHATGTAIVHLKRLLLRGLPYLENICKKGSQLDPLLEKLEILKVCECSRLIKLVPSTVSFKHLTFIEVQNCNKLVNLLAPSTAKSLVQLRTLRIVECKMIEEIIANDQEEEAEDEIEFMQLQVLELVFLLKLTSFCSRHWVFKFPLLTKVNVKGCPRMEAFSKGVSRTPKLHKVQVEGTKEWYWERNLNATIDKLFHGKVALQSVEKLELSQLPKLQEIWHGQFPNRSFSKLRELIVEKCDFVSKVISMKLLRLLNNLVELKVGSCDLLEAVFDFEGTDDIEDHGQNRAGTHLRKLTLSHLPRLKHLWNKDPKGLFSFENLQEIHVLNCGVLIYLFPASVAKGLERLQELKIDSCAQMKEMVAMEEGIPESTIIINFVFPRVISVFLKDLPELEHFYPGPHTIEWPKLKWIYTIFCGKLEIFTIDSINFHETDPEDDQQVAIIQQPLFSIEKVLPNIEALSLDGKDAMRICNGQYVVDDLFCNLTFLRLQSFDDEQAASNFSYWFIQKIPHLKGLVVKYSSFQEIFPCQRHEAGETQTMTVVQLIRCMHA</sequence>
<dbReference type="AlphaFoldDB" id="A0AAD7KNQ6"/>
<accession>A0AAD7KNQ6</accession>
<gene>
    <name evidence="3" type="ORF">O6P43_032561</name>
</gene>
<proteinExistence type="predicted"/>
<feature type="domain" description="Disease resistance protein At4g27190-like leucine-rich repeats" evidence="2">
    <location>
        <begin position="123"/>
        <end position="224"/>
    </location>
</feature>
<organism evidence="3 4">
    <name type="scientific">Quillaja saponaria</name>
    <name type="common">Soap bark tree</name>
    <dbReference type="NCBI Taxonomy" id="32244"/>
    <lineage>
        <taxon>Eukaryota</taxon>
        <taxon>Viridiplantae</taxon>
        <taxon>Streptophyta</taxon>
        <taxon>Embryophyta</taxon>
        <taxon>Tracheophyta</taxon>
        <taxon>Spermatophyta</taxon>
        <taxon>Magnoliopsida</taxon>
        <taxon>eudicotyledons</taxon>
        <taxon>Gunneridae</taxon>
        <taxon>Pentapetalae</taxon>
        <taxon>rosids</taxon>
        <taxon>fabids</taxon>
        <taxon>Fabales</taxon>
        <taxon>Quillajaceae</taxon>
        <taxon>Quillaja</taxon>
    </lineage>
</organism>
<dbReference type="SUPFAM" id="SSF52047">
    <property type="entry name" value="RNI-like"/>
    <property type="match status" value="3"/>
</dbReference>
<name>A0AAD7KNQ6_QUISA</name>
<evidence type="ECO:0000313" key="3">
    <source>
        <dbReference type="EMBL" id="KAJ7942952.1"/>
    </source>
</evidence>
<dbReference type="KEGG" id="qsa:O6P43_032561"/>
<feature type="domain" description="Disease resistance protein At4g27190-like leucine-rich repeats" evidence="2">
    <location>
        <begin position="269"/>
        <end position="420"/>
    </location>
</feature>
<dbReference type="Proteomes" id="UP001163823">
    <property type="component" value="Chromosome 14"/>
</dbReference>
<dbReference type="PANTHER" id="PTHR33463">
    <property type="entry name" value="NB-ARC DOMAIN-CONTAINING PROTEIN-RELATED"/>
    <property type="match status" value="1"/>
</dbReference>
<comment type="caution">
    <text evidence="3">The sequence shown here is derived from an EMBL/GenBank/DDBJ whole genome shotgun (WGS) entry which is preliminary data.</text>
</comment>
<evidence type="ECO:0000259" key="2">
    <source>
        <dbReference type="Pfam" id="PF23247"/>
    </source>
</evidence>